<evidence type="ECO:0000256" key="1">
    <source>
        <dbReference type="ARBA" id="ARBA00004651"/>
    </source>
</evidence>
<feature type="transmembrane region" description="Helical" evidence="6">
    <location>
        <begin position="431"/>
        <end position="452"/>
    </location>
</feature>
<feature type="transmembrane region" description="Helical" evidence="6">
    <location>
        <begin position="169"/>
        <end position="188"/>
    </location>
</feature>
<sequence>MSRLKNTIQNAKVSVFFHVIFIFTQFFARKIFLENLGDDFMGLTSTLQSFLSFLNLAELGIGTAIGYTLYKPIFDKNHQEINHIIRFFGNIYKKIGWAIIGLALILSAFFPLIFEDVDISLPLIYYAFSTFLASSLLGYFFNYHMLLFQADQKEYMVAKYLQSYNITKIIIQIILVFYFQSFIAWVTLELLSSILFTISLRKKTTKQYPWLSLSLNNGQKSKDFKSYPELIKKIKQISLHKLGTFVSNGTDNILIFSFINVETVAFFGNYQLIILNFATLLNKFFSGTNASVGNLVAEKNESSIKQVFWELMSFRFFIAGIVSIGIITLVDPFIVLWLGEKYILSETTVALFAINFFMLQVRQPVDVFKQAYGLYSDTWAPIAQSIINLSVSMLLVTKFGLTGILLGTSCSLILIIMLWRPFFLFTKAFQWPFYEYIFGFLKLLLIFSPVYLGIRYITKNYLMSKMENIYDFLFFSFCVTIITIVLYGGILYLSDRYFRDLIKRLTNGIKNR</sequence>
<keyword evidence="5 6" id="KW-0472">Membrane</keyword>
<evidence type="ECO:0000313" key="8">
    <source>
        <dbReference type="Proteomes" id="UP000185728"/>
    </source>
</evidence>
<feature type="transmembrane region" description="Helical" evidence="6">
    <location>
        <begin position="253"/>
        <end position="275"/>
    </location>
</feature>
<feature type="transmembrane region" description="Helical" evidence="6">
    <location>
        <begin position="91"/>
        <end position="114"/>
    </location>
</feature>
<keyword evidence="3 6" id="KW-0812">Transmembrane</keyword>
<feature type="transmembrane region" description="Helical" evidence="6">
    <location>
        <begin position="314"/>
        <end position="336"/>
    </location>
</feature>
<organism evidence="7 8">
    <name type="scientific">Zobellia uliginosa</name>
    <dbReference type="NCBI Taxonomy" id="143224"/>
    <lineage>
        <taxon>Bacteria</taxon>
        <taxon>Pseudomonadati</taxon>
        <taxon>Bacteroidota</taxon>
        <taxon>Flavobacteriia</taxon>
        <taxon>Flavobacteriales</taxon>
        <taxon>Flavobacteriaceae</taxon>
        <taxon>Zobellia</taxon>
    </lineage>
</organism>
<feature type="transmembrane region" description="Helical" evidence="6">
    <location>
        <begin position="52"/>
        <end position="70"/>
    </location>
</feature>
<evidence type="ECO:0000256" key="3">
    <source>
        <dbReference type="ARBA" id="ARBA00022692"/>
    </source>
</evidence>
<dbReference type="EMBL" id="FTOB01000002">
    <property type="protein sequence ID" value="SIS51284.1"/>
    <property type="molecule type" value="Genomic_DNA"/>
</dbReference>
<evidence type="ECO:0000256" key="5">
    <source>
        <dbReference type="ARBA" id="ARBA00023136"/>
    </source>
</evidence>
<keyword evidence="4 6" id="KW-1133">Transmembrane helix</keyword>
<dbReference type="PANTHER" id="PTHR30250:SF26">
    <property type="entry name" value="PSMA PROTEIN"/>
    <property type="match status" value="1"/>
</dbReference>
<feature type="transmembrane region" description="Helical" evidence="6">
    <location>
        <begin position="126"/>
        <end position="148"/>
    </location>
</feature>
<evidence type="ECO:0000256" key="4">
    <source>
        <dbReference type="ARBA" id="ARBA00022989"/>
    </source>
</evidence>
<dbReference type="PANTHER" id="PTHR30250">
    <property type="entry name" value="PST FAMILY PREDICTED COLANIC ACID TRANSPORTER"/>
    <property type="match status" value="1"/>
</dbReference>
<evidence type="ECO:0000256" key="2">
    <source>
        <dbReference type="ARBA" id="ARBA00022475"/>
    </source>
</evidence>
<feature type="transmembrane region" description="Helical" evidence="6">
    <location>
        <begin position="399"/>
        <end position="419"/>
    </location>
</feature>
<proteinExistence type="predicted"/>
<evidence type="ECO:0000256" key="6">
    <source>
        <dbReference type="SAM" id="Phobius"/>
    </source>
</evidence>
<gene>
    <name evidence="7" type="ORF">SAMN05421766_102500</name>
</gene>
<keyword evidence="2" id="KW-1003">Cell membrane</keyword>
<feature type="transmembrane region" description="Helical" evidence="6">
    <location>
        <begin position="12"/>
        <end position="32"/>
    </location>
</feature>
<evidence type="ECO:0000313" key="7">
    <source>
        <dbReference type="EMBL" id="SIS51284.1"/>
    </source>
</evidence>
<protein>
    <submittedName>
        <fullName evidence="7">Membrane protein involved in the export of O-antigen and teichoic acid</fullName>
    </submittedName>
</protein>
<accession>A0ABY1KMW1</accession>
<feature type="transmembrane region" description="Helical" evidence="6">
    <location>
        <begin position="472"/>
        <end position="494"/>
    </location>
</feature>
<name>A0ABY1KMW1_9FLAO</name>
<keyword evidence="8" id="KW-1185">Reference proteome</keyword>
<dbReference type="RefSeq" id="WP_076454233.1">
    <property type="nucleotide sequence ID" value="NZ_FTOB01000002.1"/>
</dbReference>
<comment type="subcellular location">
    <subcellularLocation>
        <location evidence="1">Cell membrane</location>
        <topology evidence="1">Multi-pass membrane protein</topology>
    </subcellularLocation>
</comment>
<dbReference type="InterPro" id="IPR050833">
    <property type="entry name" value="Poly_Biosynth_Transport"/>
</dbReference>
<comment type="caution">
    <text evidence="7">The sequence shown here is derived from an EMBL/GenBank/DDBJ whole genome shotgun (WGS) entry which is preliminary data.</text>
</comment>
<reference evidence="7 8" key="1">
    <citation type="submission" date="2017-01" db="EMBL/GenBank/DDBJ databases">
        <authorList>
            <person name="Varghese N."/>
            <person name="Submissions S."/>
        </authorList>
    </citation>
    <scope>NUCLEOTIDE SEQUENCE [LARGE SCALE GENOMIC DNA]</scope>
    <source>
        <strain evidence="7 8">DSM 2061</strain>
    </source>
</reference>
<dbReference type="Proteomes" id="UP000185728">
    <property type="component" value="Unassembled WGS sequence"/>
</dbReference>